<proteinExistence type="predicted"/>
<organism evidence="12 13">
    <name type="scientific">Aldrovandia affinis</name>
    <dbReference type="NCBI Taxonomy" id="143900"/>
    <lineage>
        <taxon>Eukaryota</taxon>
        <taxon>Metazoa</taxon>
        <taxon>Chordata</taxon>
        <taxon>Craniata</taxon>
        <taxon>Vertebrata</taxon>
        <taxon>Euteleostomi</taxon>
        <taxon>Actinopterygii</taxon>
        <taxon>Neopterygii</taxon>
        <taxon>Teleostei</taxon>
        <taxon>Notacanthiformes</taxon>
        <taxon>Halosauridae</taxon>
        <taxon>Aldrovandia</taxon>
    </lineage>
</organism>
<dbReference type="EC" id="3.4.21.4" evidence="8"/>
<dbReference type="SUPFAM" id="SSF50494">
    <property type="entry name" value="Trypsin-like serine proteases"/>
    <property type="match status" value="1"/>
</dbReference>
<dbReference type="InterPro" id="IPR033116">
    <property type="entry name" value="TRYPSIN_SER"/>
</dbReference>
<dbReference type="Proteomes" id="UP001221898">
    <property type="component" value="Unassembled WGS sequence"/>
</dbReference>
<evidence type="ECO:0000256" key="2">
    <source>
        <dbReference type="ARBA" id="ARBA00022670"/>
    </source>
</evidence>
<dbReference type="PANTHER" id="PTHR24271">
    <property type="entry name" value="KALLIKREIN-RELATED"/>
    <property type="match status" value="1"/>
</dbReference>
<protein>
    <recommendedName>
        <fullName evidence="8">trypsin</fullName>
        <ecNumber evidence="8">3.4.21.4</ecNumber>
    </recommendedName>
</protein>
<evidence type="ECO:0000256" key="3">
    <source>
        <dbReference type="ARBA" id="ARBA00022801"/>
    </source>
</evidence>
<dbReference type="InterPro" id="IPR018114">
    <property type="entry name" value="TRYPSIN_HIS"/>
</dbReference>
<keyword evidence="4 9" id="KW-0720">Serine protease</keyword>
<keyword evidence="10" id="KW-0732">Signal</keyword>
<dbReference type="FunFam" id="2.40.10.10:FF:000005">
    <property type="entry name" value="Serine protease 37"/>
    <property type="match status" value="1"/>
</dbReference>
<evidence type="ECO:0000256" key="10">
    <source>
        <dbReference type="SAM" id="SignalP"/>
    </source>
</evidence>
<dbReference type="InterPro" id="IPR009003">
    <property type="entry name" value="Peptidase_S1_PA"/>
</dbReference>
<dbReference type="PRINTS" id="PR00722">
    <property type="entry name" value="CHYMOTRYPSIN"/>
</dbReference>
<dbReference type="CDD" id="cd00190">
    <property type="entry name" value="Tryp_SPc"/>
    <property type="match status" value="1"/>
</dbReference>
<dbReference type="InterPro" id="IPR001314">
    <property type="entry name" value="Peptidase_S1A"/>
</dbReference>
<dbReference type="GO" id="GO:0006508">
    <property type="term" value="P:proteolysis"/>
    <property type="evidence" value="ECO:0007669"/>
    <property type="project" value="UniProtKB-KW"/>
</dbReference>
<evidence type="ECO:0000259" key="11">
    <source>
        <dbReference type="PROSITE" id="PS50240"/>
    </source>
</evidence>
<dbReference type="PROSITE" id="PS00135">
    <property type="entry name" value="TRYPSIN_SER"/>
    <property type="match status" value="1"/>
</dbReference>
<name>A0AAD7RGA8_9TELE</name>
<dbReference type="InterPro" id="IPR001254">
    <property type="entry name" value="Trypsin_dom"/>
</dbReference>
<evidence type="ECO:0000256" key="8">
    <source>
        <dbReference type="ARBA" id="ARBA00038868"/>
    </source>
</evidence>
<dbReference type="GO" id="GO:0005576">
    <property type="term" value="C:extracellular region"/>
    <property type="evidence" value="ECO:0007669"/>
    <property type="project" value="UniProtKB-SubCell"/>
</dbReference>
<feature type="domain" description="Peptidase S1" evidence="11">
    <location>
        <begin position="26"/>
        <end position="229"/>
    </location>
</feature>
<comment type="subcellular location">
    <subcellularLocation>
        <location evidence="1">Secreted</location>
        <location evidence="1">Extracellular space</location>
    </subcellularLocation>
</comment>
<keyword evidence="5" id="KW-0865">Zymogen</keyword>
<evidence type="ECO:0000256" key="5">
    <source>
        <dbReference type="ARBA" id="ARBA00023145"/>
    </source>
</evidence>
<dbReference type="PROSITE" id="PS50240">
    <property type="entry name" value="TRYPSIN_DOM"/>
    <property type="match status" value="1"/>
</dbReference>
<keyword evidence="3 9" id="KW-0378">Hydrolase</keyword>
<evidence type="ECO:0000256" key="4">
    <source>
        <dbReference type="ARBA" id="ARBA00022825"/>
    </source>
</evidence>
<evidence type="ECO:0000313" key="13">
    <source>
        <dbReference type="Proteomes" id="UP001221898"/>
    </source>
</evidence>
<dbReference type="Pfam" id="PF00089">
    <property type="entry name" value="Trypsin"/>
    <property type="match status" value="1"/>
</dbReference>
<sequence length="229" mass="24412">MPAALMVPLVALLISLAHTASFGGEIINGKIAKKGTLPFMASVQRDGKHVCGGFLVSPNFVLTAAHCGTGGNMSVILGTHNLNKNVQRFNVKSKIKHDLYKKVYEGNDIMLLQLSEKVKFSTTVQKVKIPTKDKAIRPNTRCLVAGWGAIKTRGESVFDLRDVNVATIDISVCRKAWDIVNKNKKLPPDIICAGGYNTKHGACKGDSGGPLLCGGVAVGIVSFNQGGKL</sequence>
<dbReference type="PROSITE" id="PS00134">
    <property type="entry name" value="TRYPSIN_HIS"/>
    <property type="match status" value="1"/>
</dbReference>
<dbReference type="PANTHER" id="PTHR24271:SF87">
    <property type="entry name" value="ARGININE ESTERASE-LIKE-RELATED"/>
    <property type="match status" value="1"/>
</dbReference>
<evidence type="ECO:0000256" key="6">
    <source>
        <dbReference type="ARBA" id="ARBA00023157"/>
    </source>
</evidence>
<dbReference type="AlphaFoldDB" id="A0AAD7RGA8"/>
<keyword evidence="6" id="KW-1015">Disulfide bond</keyword>
<feature type="chain" id="PRO_5042115869" description="trypsin" evidence="10">
    <location>
        <begin position="20"/>
        <end position="229"/>
    </location>
</feature>
<dbReference type="InterPro" id="IPR043504">
    <property type="entry name" value="Peptidase_S1_PA_chymotrypsin"/>
</dbReference>
<keyword evidence="2 9" id="KW-0645">Protease</keyword>
<reference evidence="12" key="1">
    <citation type="journal article" date="2023" name="Science">
        <title>Genome structures resolve the early diversification of teleost fishes.</title>
        <authorList>
            <person name="Parey E."/>
            <person name="Louis A."/>
            <person name="Montfort J."/>
            <person name="Bouchez O."/>
            <person name="Roques C."/>
            <person name="Iampietro C."/>
            <person name="Lluch J."/>
            <person name="Castinel A."/>
            <person name="Donnadieu C."/>
            <person name="Desvignes T."/>
            <person name="Floi Bucao C."/>
            <person name="Jouanno E."/>
            <person name="Wen M."/>
            <person name="Mejri S."/>
            <person name="Dirks R."/>
            <person name="Jansen H."/>
            <person name="Henkel C."/>
            <person name="Chen W.J."/>
            <person name="Zahm M."/>
            <person name="Cabau C."/>
            <person name="Klopp C."/>
            <person name="Thompson A.W."/>
            <person name="Robinson-Rechavi M."/>
            <person name="Braasch I."/>
            <person name="Lecointre G."/>
            <person name="Bobe J."/>
            <person name="Postlethwait J.H."/>
            <person name="Berthelot C."/>
            <person name="Roest Crollius H."/>
            <person name="Guiguen Y."/>
        </authorList>
    </citation>
    <scope>NUCLEOTIDE SEQUENCE</scope>
    <source>
        <strain evidence="12">NC1722</strain>
    </source>
</reference>
<evidence type="ECO:0000313" key="12">
    <source>
        <dbReference type="EMBL" id="KAJ8383552.1"/>
    </source>
</evidence>
<comment type="catalytic activity">
    <reaction evidence="7">
        <text>Preferential cleavage: Arg-|-Xaa, Lys-|-Xaa.</text>
        <dbReference type="EC" id="3.4.21.4"/>
    </reaction>
</comment>
<dbReference type="Gene3D" id="2.40.10.10">
    <property type="entry name" value="Trypsin-like serine proteases"/>
    <property type="match status" value="2"/>
</dbReference>
<dbReference type="SMART" id="SM00020">
    <property type="entry name" value="Tryp_SPc"/>
    <property type="match status" value="1"/>
</dbReference>
<dbReference type="EMBL" id="JAINUG010000290">
    <property type="protein sequence ID" value="KAJ8383552.1"/>
    <property type="molecule type" value="Genomic_DNA"/>
</dbReference>
<comment type="caution">
    <text evidence="12">The sequence shown here is derived from an EMBL/GenBank/DDBJ whole genome shotgun (WGS) entry which is preliminary data.</text>
</comment>
<dbReference type="GO" id="GO:0004252">
    <property type="term" value="F:serine-type endopeptidase activity"/>
    <property type="evidence" value="ECO:0007669"/>
    <property type="project" value="UniProtKB-EC"/>
</dbReference>
<feature type="signal peptide" evidence="10">
    <location>
        <begin position="1"/>
        <end position="19"/>
    </location>
</feature>
<gene>
    <name evidence="12" type="ORF">AAFF_G00219320</name>
</gene>
<evidence type="ECO:0000256" key="9">
    <source>
        <dbReference type="RuleBase" id="RU363034"/>
    </source>
</evidence>
<keyword evidence="13" id="KW-1185">Reference proteome</keyword>
<evidence type="ECO:0000256" key="7">
    <source>
        <dbReference type="ARBA" id="ARBA00036320"/>
    </source>
</evidence>
<evidence type="ECO:0000256" key="1">
    <source>
        <dbReference type="ARBA" id="ARBA00004239"/>
    </source>
</evidence>
<accession>A0AAD7RGA8</accession>